<organism evidence="2 3">
    <name type="scientific">Roridomyces roridus</name>
    <dbReference type="NCBI Taxonomy" id="1738132"/>
    <lineage>
        <taxon>Eukaryota</taxon>
        <taxon>Fungi</taxon>
        <taxon>Dikarya</taxon>
        <taxon>Basidiomycota</taxon>
        <taxon>Agaricomycotina</taxon>
        <taxon>Agaricomycetes</taxon>
        <taxon>Agaricomycetidae</taxon>
        <taxon>Agaricales</taxon>
        <taxon>Marasmiineae</taxon>
        <taxon>Mycenaceae</taxon>
        <taxon>Roridomyces</taxon>
    </lineage>
</organism>
<evidence type="ECO:0000313" key="3">
    <source>
        <dbReference type="Proteomes" id="UP001221142"/>
    </source>
</evidence>
<name>A0AAD7FD87_9AGAR</name>
<keyword evidence="3" id="KW-1185">Reference proteome</keyword>
<proteinExistence type="predicted"/>
<keyword evidence="1" id="KW-0472">Membrane</keyword>
<gene>
    <name evidence="2" type="ORF">FB45DRAFT_933528</name>
</gene>
<dbReference type="AlphaFoldDB" id="A0AAD7FD87"/>
<reference evidence="2" key="1">
    <citation type="submission" date="2023-03" db="EMBL/GenBank/DDBJ databases">
        <title>Massive genome expansion in bonnet fungi (Mycena s.s.) driven by repeated elements and novel gene families across ecological guilds.</title>
        <authorList>
            <consortium name="Lawrence Berkeley National Laboratory"/>
            <person name="Harder C.B."/>
            <person name="Miyauchi S."/>
            <person name="Viragh M."/>
            <person name="Kuo A."/>
            <person name="Thoen E."/>
            <person name="Andreopoulos B."/>
            <person name="Lu D."/>
            <person name="Skrede I."/>
            <person name="Drula E."/>
            <person name="Henrissat B."/>
            <person name="Morin E."/>
            <person name="Kohler A."/>
            <person name="Barry K."/>
            <person name="LaButti K."/>
            <person name="Morin E."/>
            <person name="Salamov A."/>
            <person name="Lipzen A."/>
            <person name="Mereny Z."/>
            <person name="Hegedus B."/>
            <person name="Baldrian P."/>
            <person name="Stursova M."/>
            <person name="Weitz H."/>
            <person name="Taylor A."/>
            <person name="Grigoriev I.V."/>
            <person name="Nagy L.G."/>
            <person name="Martin F."/>
            <person name="Kauserud H."/>
        </authorList>
    </citation>
    <scope>NUCLEOTIDE SEQUENCE</scope>
    <source>
        <strain evidence="2">9284</strain>
    </source>
</reference>
<feature type="transmembrane region" description="Helical" evidence="1">
    <location>
        <begin position="42"/>
        <end position="61"/>
    </location>
</feature>
<feature type="transmembrane region" description="Helical" evidence="1">
    <location>
        <begin position="122"/>
        <end position="140"/>
    </location>
</feature>
<evidence type="ECO:0000256" key="1">
    <source>
        <dbReference type="SAM" id="Phobius"/>
    </source>
</evidence>
<dbReference type="EMBL" id="JARKIF010000021">
    <property type="protein sequence ID" value="KAJ7617155.1"/>
    <property type="molecule type" value="Genomic_DNA"/>
</dbReference>
<feature type="transmembrane region" description="Helical" evidence="1">
    <location>
        <begin position="152"/>
        <end position="168"/>
    </location>
</feature>
<comment type="caution">
    <text evidence="2">The sequence shown here is derived from an EMBL/GenBank/DDBJ whole genome shotgun (WGS) entry which is preliminary data.</text>
</comment>
<keyword evidence="1" id="KW-1133">Transmembrane helix</keyword>
<keyword evidence="1" id="KW-0812">Transmembrane</keyword>
<protein>
    <submittedName>
        <fullName evidence="2">Uncharacterized protein</fullName>
    </submittedName>
</protein>
<dbReference type="Proteomes" id="UP001221142">
    <property type="component" value="Unassembled WGS sequence"/>
</dbReference>
<accession>A0AAD7FD87</accession>
<evidence type="ECO:0000313" key="2">
    <source>
        <dbReference type="EMBL" id="KAJ7617155.1"/>
    </source>
</evidence>
<sequence length="211" mass="23138">MSLPAGSGAPIDLTLPQSTTQQQQVPAWAREESPTWFTPGNTFSIIFFILGLFGSICQFYTSDDGWCTQRASMGTTLPGFVGAAFISLVDRNTDGGDVRNRSWSARWEQLLSRKWFTPGNTVCILAAVLGFFGTICQFYTDEDGWCSARAAMWTGIPGFVGAAVTAIIDRTTDGGDERNRSWSARGRQFARIQRACGDGCIHFRLPQTLPT</sequence>